<name>C1BQ08_CALRO</name>
<dbReference type="AlphaFoldDB" id="C1BQ08"/>
<reference evidence="2" key="1">
    <citation type="submission" date="2009-03" db="EMBL/GenBank/DDBJ databases">
        <title>Caligus rogercresseyi ESTs and full-length cDNAs.</title>
        <authorList>
            <person name="Yasuike M."/>
            <person name="von Schalburg K."/>
            <person name="Cooper G."/>
            <person name="Leong J."/>
            <person name="Jones S.R.M."/>
            <person name="Koop B.F."/>
        </authorList>
    </citation>
    <scope>NUCLEOTIDE SEQUENCE</scope>
    <source>
        <tissue evidence="2">Whole tissue</tissue>
    </source>
</reference>
<accession>C1BQ08</accession>
<sequence length="170" mass="19482">MTTSKNGSSEDLLKGTLQAYSNYLESAGTANKGGWVPASSSQSQFHAIEDGIDDLEIKITEFERLMDLMESESNLYFQQNFSDMRNKYKELEKVFERIDRLEMMVSIVREDLQRTDKQLTQAESTMEGGLRSFVPAFISSKFPLQESPDPQEANYDEPPKLFSTEDFFKD</sequence>
<dbReference type="GO" id="GO:0031083">
    <property type="term" value="C:BLOC-1 complex"/>
    <property type="evidence" value="ECO:0007669"/>
    <property type="project" value="TreeGrafter"/>
</dbReference>
<organism evidence="2">
    <name type="scientific">Caligus rogercresseyi</name>
    <name type="common">Sea louse</name>
    <dbReference type="NCBI Taxonomy" id="217165"/>
    <lineage>
        <taxon>Eukaryota</taxon>
        <taxon>Metazoa</taxon>
        <taxon>Ecdysozoa</taxon>
        <taxon>Arthropoda</taxon>
        <taxon>Crustacea</taxon>
        <taxon>Multicrustacea</taxon>
        <taxon>Hexanauplia</taxon>
        <taxon>Copepoda</taxon>
        <taxon>Siphonostomatoida</taxon>
        <taxon>Caligidae</taxon>
        <taxon>Caligus</taxon>
    </lineage>
</organism>
<protein>
    <submittedName>
        <fullName evidence="2">Cappuccino homolog</fullName>
    </submittedName>
</protein>
<dbReference type="PANTHER" id="PTHR16230">
    <property type="entry name" value="CAPPUCCINO"/>
    <property type="match status" value="1"/>
</dbReference>
<dbReference type="EMBL" id="BT076687">
    <property type="protein sequence ID" value="ACO11111.1"/>
    <property type="molecule type" value="mRNA"/>
</dbReference>
<dbReference type="PANTHER" id="PTHR16230:SF3">
    <property type="entry name" value="BIOGENESIS OF LYSOSOMAL ORGANELLES COMPLEX-1, SUBUNIT 4, CAPPUCCINO"/>
    <property type="match status" value="1"/>
</dbReference>
<dbReference type="InterPro" id="IPR024857">
    <property type="entry name" value="Cappuccino"/>
</dbReference>
<evidence type="ECO:0000313" key="2">
    <source>
        <dbReference type="EMBL" id="ACO11111.1"/>
    </source>
</evidence>
<feature type="region of interest" description="Disordered" evidence="1">
    <location>
        <begin position="142"/>
        <end position="170"/>
    </location>
</feature>
<proteinExistence type="evidence at transcript level"/>
<gene>
    <name evidence="2" type="primary">CNO</name>
</gene>
<evidence type="ECO:0000256" key="1">
    <source>
        <dbReference type="SAM" id="MobiDB-lite"/>
    </source>
</evidence>